<feature type="region of interest" description="Disordered" evidence="1">
    <location>
        <begin position="1"/>
        <end position="39"/>
    </location>
</feature>
<protein>
    <submittedName>
        <fullName evidence="2">Uncharacterized protein</fullName>
    </submittedName>
</protein>
<feature type="compositionally biased region" description="Polar residues" evidence="1">
    <location>
        <begin position="859"/>
        <end position="868"/>
    </location>
</feature>
<dbReference type="Proteomes" id="UP001172681">
    <property type="component" value="Unassembled WGS sequence"/>
</dbReference>
<feature type="compositionally biased region" description="Basic and acidic residues" evidence="1">
    <location>
        <begin position="869"/>
        <end position="881"/>
    </location>
</feature>
<dbReference type="EMBL" id="JAPDRN010000065">
    <property type="protein sequence ID" value="KAJ9630078.1"/>
    <property type="molecule type" value="Genomic_DNA"/>
</dbReference>
<proteinExistence type="predicted"/>
<organism evidence="2 3">
    <name type="scientific">Knufia peltigerae</name>
    <dbReference type="NCBI Taxonomy" id="1002370"/>
    <lineage>
        <taxon>Eukaryota</taxon>
        <taxon>Fungi</taxon>
        <taxon>Dikarya</taxon>
        <taxon>Ascomycota</taxon>
        <taxon>Pezizomycotina</taxon>
        <taxon>Eurotiomycetes</taxon>
        <taxon>Chaetothyriomycetidae</taxon>
        <taxon>Chaetothyriales</taxon>
        <taxon>Trichomeriaceae</taxon>
        <taxon>Knufia</taxon>
    </lineage>
</organism>
<comment type="caution">
    <text evidence="2">The sequence shown here is derived from an EMBL/GenBank/DDBJ whole genome shotgun (WGS) entry which is preliminary data.</text>
</comment>
<evidence type="ECO:0000256" key="1">
    <source>
        <dbReference type="SAM" id="MobiDB-lite"/>
    </source>
</evidence>
<dbReference type="AlphaFoldDB" id="A0AA39CVS7"/>
<feature type="compositionally biased region" description="Polar residues" evidence="1">
    <location>
        <begin position="927"/>
        <end position="938"/>
    </location>
</feature>
<gene>
    <name evidence="2" type="ORF">H2204_008733</name>
</gene>
<keyword evidence="3" id="KW-1185">Reference proteome</keyword>
<evidence type="ECO:0000313" key="2">
    <source>
        <dbReference type="EMBL" id="KAJ9630078.1"/>
    </source>
</evidence>
<reference evidence="2" key="1">
    <citation type="submission" date="2022-10" db="EMBL/GenBank/DDBJ databases">
        <title>Culturing micro-colonial fungi from biological soil crusts in the Mojave desert and describing Neophaeococcomyces mojavensis, and introducing the new genera and species Taxawa tesnikishii.</title>
        <authorList>
            <person name="Kurbessoian T."/>
            <person name="Stajich J.E."/>
        </authorList>
    </citation>
    <scope>NUCLEOTIDE SEQUENCE</scope>
    <source>
        <strain evidence="2">TK_35</strain>
    </source>
</reference>
<accession>A0AA39CVS7</accession>
<evidence type="ECO:0000313" key="3">
    <source>
        <dbReference type="Proteomes" id="UP001172681"/>
    </source>
</evidence>
<feature type="region of interest" description="Disordered" evidence="1">
    <location>
        <begin position="917"/>
        <end position="938"/>
    </location>
</feature>
<feature type="region of interest" description="Disordered" evidence="1">
    <location>
        <begin position="825"/>
        <end position="900"/>
    </location>
</feature>
<name>A0AA39CVS7_9EURO</name>
<sequence length="938" mass="105623">MDNAADYEGRRNNANTAASYGQDPQRPRPGPSSMISPQFTTSQNYDLQDQQDDLLERLAGQYTSFEAHDMLVKAFEKTITGRLSASFKDGIRLAEVVEDAIKPKIGIAFLAGADTPQVTQMEQIQMSQKEPDQKDASWRVNTAGALLKNFDVDKSMSIIATDNTPAVIAAARQRMNATGPFTDPNATSNHRALALRRHQDRIVTIRSDNVKIVNVLFSEKWDLEGLLVEVDQSSLMAVILNYRHIINRGGSDLSCGETIKLLDNMIEDARRLCIRSPILFRMSTRRHIISSKNTRYGVDHGTMFQTLTTSSGIKNIISLSAAYFNSLASYNRQEQQLIRPRFLQMLVLLLSLLNDDDLSELAEFLEVTYSIQAHRQHIELLILKVLPLMSINSKIFLRSLIIACDGPLANPDPQLSDQPQLWSMFLHHLVDHQYVLPGTIEQVGSAECSWVINWPEKGYSDSGIFKHLQYAGPARTINEIPPINLTAEYTSNEVTIILTNGCRYIVSVEDLENITRMTPRRYAVVEATPEGRSFNLDITDVQVNEPLYRAIWEINTTLNVVKSILPARPKHTMSARLNSIIGERLPISRRLSRGGSPSEQSLLPEIKGSGRLTYHVASLNEHMLAVTYKVEGRKITRRELVRHLASDLSKMRAAIEAIEITVQQTFDEKRLDERIRQTVHGIRARLVAVWRLYRLAEENKEKMEKYSAKLADEPISKVLYPIGAEETPIAVWNVYKAWRGGGGGGNGDVIYIEAQRRSVHSVTLLNDGMTMEVSFHGHETKYFVTPLTKIEDGEHEEEIRSEDMVILAGQYLIVVERNGITFTPNELANSGHHHHNHPQQQHGISKAGDEPLLGPCQPATPTSFAASRSTERYPRIERRSVPESSAAAATPTRRTPPRPQMQLETILNWLKITGVESPRRRRRHPQNDATQMIISAIR</sequence>